<comment type="caution">
    <text evidence="1">The sequence shown here is derived from an EMBL/GenBank/DDBJ whole genome shotgun (WGS) entry which is preliminary data.</text>
</comment>
<accession>A0A834FGW7</accession>
<gene>
    <name evidence="1" type="ORF">FQA47_020018</name>
</gene>
<reference evidence="1" key="1">
    <citation type="journal article" name="BMC Genomics">
        <title>Long-read sequencing and de novo genome assembly of marine medaka (Oryzias melastigma).</title>
        <authorList>
            <person name="Liang P."/>
            <person name="Saqib H.S.A."/>
            <person name="Ni X."/>
            <person name="Shen Y."/>
        </authorList>
    </citation>
    <scope>NUCLEOTIDE SEQUENCE</scope>
    <source>
        <strain evidence="1">Bigg-433</strain>
    </source>
</reference>
<dbReference type="EMBL" id="WKFB01000149">
    <property type="protein sequence ID" value="KAF6733880.1"/>
    <property type="molecule type" value="Genomic_DNA"/>
</dbReference>
<dbReference type="AlphaFoldDB" id="A0A834FGW7"/>
<protein>
    <submittedName>
        <fullName evidence="1">Uncharacterized protein</fullName>
    </submittedName>
</protein>
<evidence type="ECO:0000313" key="2">
    <source>
        <dbReference type="Proteomes" id="UP000646548"/>
    </source>
</evidence>
<name>A0A834FGW7_ORYME</name>
<proteinExistence type="predicted"/>
<evidence type="ECO:0000313" key="1">
    <source>
        <dbReference type="EMBL" id="KAF6733880.1"/>
    </source>
</evidence>
<dbReference type="Proteomes" id="UP000646548">
    <property type="component" value="Unassembled WGS sequence"/>
</dbReference>
<sequence length="117" mass="13724">MEKKHTTNAGRQPLPRYIKAHTRTDKESTALQLTVEDCFDCGLFQMFRCLCEGLSKHTRTNLQQKESAAAQDLDCPHFHTNQRWSAGKKSWKRNKVRHGYLKRPSSEKHLFSRTFLF</sequence>
<organism evidence="1 2">
    <name type="scientific">Oryzias melastigma</name>
    <name type="common">Marine medaka</name>
    <dbReference type="NCBI Taxonomy" id="30732"/>
    <lineage>
        <taxon>Eukaryota</taxon>
        <taxon>Metazoa</taxon>
        <taxon>Chordata</taxon>
        <taxon>Craniata</taxon>
        <taxon>Vertebrata</taxon>
        <taxon>Euteleostomi</taxon>
        <taxon>Actinopterygii</taxon>
        <taxon>Neopterygii</taxon>
        <taxon>Teleostei</taxon>
        <taxon>Neoteleostei</taxon>
        <taxon>Acanthomorphata</taxon>
        <taxon>Ovalentaria</taxon>
        <taxon>Atherinomorphae</taxon>
        <taxon>Beloniformes</taxon>
        <taxon>Adrianichthyidae</taxon>
        <taxon>Oryziinae</taxon>
        <taxon>Oryzias</taxon>
    </lineage>
</organism>